<organism evidence="1 2">
    <name type="scientific">Plectus sambesii</name>
    <dbReference type="NCBI Taxonomy" id="2011161"/>
    <lineage>
        <taxon>Eukaryota</taxon>
        <taxon>Metazoa</taxon>
        <taxon>Ecdysozoa</taxon>
        <taxon>Nematoda</taxon>
        <taxon>Chromadorea</taxon>
        <taxon>Plectida</taxon>
        <taxon>Plectina</taxon>
        <taxon>Plectoidea</taxon>
        <taxon>Plectidae</taxon>
        <taxon>Plectus</taxon>
    </lineage>
</organism>
<evidence type="ECO:0000313" key="2">
    <source>
        <dbReference type="WBParaSite" id="PSAMB.scaffold8751size5834.g31832.t1"/>
    </source>
</evidence>
<evidence type="ECO:0000313" key="1">
    <source>
        <dbReference type="Proteomes" id="UP000887566"/>
    </source>
</evidence>
<dbReference type="PANTHER" id="PTHR47027">
    <property type="entry name" value="REVERSE TRANSCRIPTASE DOMAIN-CONTAINING PROTEIN"/>
    <property type="match status" value="1"/>
</dbReference>
<dbReference type="PANTHER" id="PTHR47027:SF20">
    <property type="entry name" value="REVERSE TRANSCRIPTASE-LIKE PROTEIN WITH RNA-DIRECTED DNA POLYMERASE DOMAIN"/>
    <property type="match status" value="1"/>
</dbReference>
<name>A0A914XNF3_9BILA</name>
<dbReference type="AlphaFoldDB" id="A0A914XNF3"/>
<protein>
    <submittedName>
        <fullName evidence="2">Endonuclease-reverse transcriptase</fullName>
    </submittedName>
</protein>
<accession>A0A914XNF3</accession>
<dbReference type="WBParaSite" id="PSAMB.scaffold8751size5834.g31832.t1">
    <property type="protein sequence ID" value="PSAMB.scaffold8751size5834.g31832.t1"/>
    <property type="gene ID" value="PSAMB.scaffold8751size5834.g31832"/>
</dbReference>
<reference evidence="2" key="1">
    <citation type="submission" date="2022-11" db="UniProtKB">
        <authorList>
            <consortium name="WormBaseParasite"/>
        </authorList>
    </citation>
    <scope>IDENTIFICATION</scope>
</reference>
<proteinExistence type="predicted"/>
<sequence>MFFTAPHIQMKLKQQLFHQCVLLSMLYGCETWALTEATEDRLAKGQRRMERRILRVRLRDRRTNTWLRSVTKLNDIVECARRRKWRFAAKVAALNATRWTQALTIWTPDATRPVGRPRRRWADEL</sequence>
<keyword evidence="1" id="KW-1185">Reference proteome</keyword>
<dbReference type="Proteomes" id="UP000887566">
    <property type="component" value="Unplaced"/>
</dbReference>